<evidence type="ECO:0000313" key="2">
    <source>
        <dbReference type="EMBL" id="OKH94107.1"/>
    </source>
</evidence>
<evidence type="ECO:0000313" key="3">
    <source>
        <dbReference type="Proteomes" id="UP000186455"/>
    </source>
</evidence>
<name>A0A1Q4V8I3_9ACTN</name>
<keyword evidence="3" id="KW-1185">Reference proteome</keyword>
<reference evidence="2 3" key="1">
    <citation type="submission" date="2015-06" db="EMBL/GenBank/DDBJ databases">
        <title>Cloning and characterization of the uncialamcin biosynthetic gene cluster.</title>
        <authorList>
            <person name="Yan X."/>
            <person name="Huang T."/>
            <person name="Ge H."/>
            <person name="Shen B."/>
        </authorList>
    </citation>
    <scope>NUCLEOTIDE SEQUENCE [LARGE SCALE GENOMIC DNA]</scope>
    <source>
        <strain evidence="2 3">DCA2648</strain>
    </source>
</reference>
<dbReference type="EMBL" id="LFBV01000003">
    <property type="protein sequence ID" value="OKH94107.1"/>
    <property type="molecule type" value="Genomic_DNA"/>
</dbReference>
<protein>
    <submittedName>
        <fullName evidence="2">Uncharacterized protein</fullName>
    </submittedName>
</protein>
<gene>
    <name evidence="2" type="ORF">AB852_15850</name>
</gene>
<evidence type="ECO:0000256" key="1">
    <source>
        <dbReference type="SAM" id="MobiDB-lite"/>
    </source>
</evidence>
<dbReference type="AlphaFoldDB" id="A0A1Q4V8I3"/>
<feature type="compositionally biased region" description="Low complexity" evidence="1">
    <location>
        <begin position="59"/>
        <end position="70"/>
    </location>
</feature>
<accession>A0A1Q4V8I3</accession>
<feature type="region of interest" description="Disordered" evidence="1">
    <location>
        <begin position="48"/>
        <end position="90"/>
    </location>
</feature>
<proteinExistence type="predicted"/>
<organism evidence="2 3">
    <name type="scientific">Streptomyces uncialis</name>
    <dbReference type="NCBI Taxonomy" id="1048205"/>
    <lineage>
        <taxon>Bacteria</taxon>
        <taxon>Bacillati</taxon>
        <taxon>Actinomycetota</taxon>
        <taxon>Actinomycetes</taxon>
        <taxon>Kitasatosporales</taxon>
        <taxon>Streptomycetaceae</taxon>
        <taxon>Streptomyces</taxon>
    </lineage>
</organism>
<sequence>MVTPLVHHLELGDCVKDPSLFLAVSAQDVPWERDLFFTKPALLPAAWDPAAHRPRPARRGTAPGTAAPACRPKRPLRQRPCSPGVSPGPW</sequence>
<comment type="caution">
    <text evidence="2">The sequence shown here is derived from an EMBL/GenBank/DDBJ whole genome shotgun (WGS) entry which is preliminary data.</text>
</comment>
<dbReference type="Proteomes" id="UP000186455">
    <property type="component" value="Unassembled WGS sequence"/>
</dbReference>